<dbReference type="EMBL" id="JAFCIX010000172">
    <property type="protein sequence ID" value="KAH6596994.1"/>
    <property type="molecule type" value="Genomic_DNA"/>
</dbReference>
<protein>
    <submittedName>
        <fullName evidence="3">Uncharacterized protein</fullName>
    </submittedName>
</protein>
<feature type="compositionally biased region" description="Basic and acidic residues" evidence="1">
    <location>
        <begin position="52"/>
        <end position="68"/>
    </location>
</feature>
<sequence length="285" mass="32142">MQLFYLLSFVVVVSHAAALPQPAELSDKYSSNVDITLASFLEARSYQPELNSHKDSATLTSLERRDDSDGGSDLPPLLSYGDIQNIISKVFRDEDFSSANMATTIDRAGGGVHHLFYNGEDAGKAVAYPAGDMLERYLSRFVYVIVALGEWIRREQNTIFRAIKSALGDKEYYRIIRELVDKCIALAAKAARKEDEAARGIFNIVARIGTDIHNVETIGKSFGEAFDSRIEFFDRLRYSLKDFEATKILYDEISNVITSVNEFIEEQQRIYNAIIGILENPQLEW</sequence>
<evidence type="ECO:0000313" key="3">
    <source>
        <dbReference type="EMBL" id="KAH6596994.1"/>
    </source>
</evidence>
<dbReference type="Proteomes" id="UP001648503">
    <property type="component" value="Unassembled WGS sequence"/>
</dbReference>
<feature type="chain" id="PRO_5047087876" evidence="2">
    <location>
        <begin position="19"/>
        <end position="285"/>
    </location>
</feature>
<keyword evidence="4" id="KW-1185">Reference proteome</keyword>
<evidence type="ECO:0000256" key="1">
    <source>
        <dbReference type="SAM" id="MobiDB-lite"/>
    </source>
</evidence>
<gene>
    <name evidence="3" type="ORF">BASA50_004752</name>
</gene>
<evidence type="ECO:0000313" key="4">
    <source>
        <dbReference type="Proteomes" id="UP001648503"/>
    </source>
</evidence>
<proteinExistence type="predicted"/>
<reference evidence="3 4" key="1">
    <citation type="submission" date="2021-02" db="EMBL/GenBank/DDBJ databases">
        <title>Variation within the Batrachochytrium salamandrivorans European outbreak.</title>
        <authorList>
            <person name="Kelly M."/>
            <person name="Pasmans F."/>
            <person name="Shea T.P."/>
            <person name="Munoz J.F."/>
            <person name="Carranza S."/>
            <person name="Cuomo C.A."/>
            <person name="Martel A."/>
        </authorList>
    </citation>
    <scope>NUCLEOTIDE SEQUENCE [LARGE SCALE GENOMIC DNA]</scope>
    <source>
        <strain evidence="3 4">AMFP18/2</strain>
    </source>
</reference>
<feature type="region of interest" description="Disordered" evidence="1">
    <location>
        <begin position="52"/>
        <end position="76"/>
    </location>
</feature>
<comment type="caution">
    <text evidence="3">The sequence shown here is derived from an EMBL/GenBank/DDBJ whole genome shotgun (WGS) entry which is preliminary data.</text>
</comment>
<name>A0ABQ8FHI8_9FUNG</name>
<keyword evidence="2" id="KW-0732">Signal</keyword>
<feature type="signal peptide" evidence="2">
    <location>
        <begin position="1"/>
        <end position="18"/>
    </location>
</feature>
<accession>A0ABQ8FHI8</accession>
<evidence type="ECO:0000256" key="2">
    <source>
        <dbReference type="SAM" id="SignalP"/>
    </source>
</evidence>
<organism evidence="3 4">
    <name type="scientific">Batrachochytrium salamandrivorans</name>
    <dbReference type="NCBI Taxonomy" id="1357716"/>
    <lineage>
        <taxon>Eukaryota</taxon>
        <taxon>Fungi</taxon>
        <taxon>Fungi incertae sedis</taxon>
        <taxon>Chytridiomycota</taxon>
        <taxon>Chytridiomycota incertae sedis</taxon>
        <taxon>Chytridiomycetes</taxon>
        <taxon>Rhizophydiales</taxon>
        <taxon>Rhizophydiales incertae sedis</taxon>
        <taxon>Batrachochytrium</taxon>
    </lineage>
</organism>